<feature type="region of interest" description="Disordered" evidence="1">
    <location>
        <begin position="693"/>
        <end position="879"/>
    </location>
</feature>
<feature type="compositionally biased region" description="Basic and acidic residues" evidence="1">
    <location>
        <begin position="231"/>
        <end position="271"/>
    </location>
</feature>
<feature type="region of interest" description="Disordered" evidence="1">
    <location>
        <begin position="83"/>
        <end position="494"/>
    </location>
</feature>
<name>A0A1X6NRL1_PORUM</name>
<dbReference type="EMBL" id="KV919179">
    <property type="protein sequence ID" value="OSX71034.1"/>
    <property type="molecule type" value="Genomic_DNA"/>
</dbReference>
<feature type="compositionally biased region" description="Basic residues" evidence="1">
    <location>
        <begin position="108"/>
        <end position="120"/>
    </location>
</feature>
<dbReference type="EMBL" id="KV919179">
    <property type="protein sequence ID" value="OSX71033.1"/>
    <property type="molecule type" value="Genomic_DNA"/>
</dbReference>
<keyword evidence="3" id="KW-1185">Reference proteome</keyword>
<feature type="compositionally biased region" description="Basic and acidic residues" evidence="1">
    <location>
        <begin position="296"/>
        <end position="309"/>
    </location>
</feature>
<sequence>MVIVAAAIAVGGGGHAPPLARAAEVVWPRNAADHGAAAEAPVEHPPLAAHAAAPPAAAPPVVGHQRRALWVVVGRCRRVAAGKDAVDGGEEDAREAPLHQQRHPPAGRQRRRERRRRRRGGGGGFRFRLGRRRRRRLHVPPQPRRQVDIRREGDARQVDSGDAEVGHRRHQRRVGERRRRRAGGEDEHLNRQPRNRQEAEANHGRRARGRLVGKTAKAELLGPRLGVGLGGERDARRAHGGKHGDGNDHVEGDGRNRGAADERRELPDARQPKHRQGARKGHKAERHARGGGQHALDQKDKHDGRHFGRVEAGALELGAGPQQQPVRVGGGEEVKGHRRRVHSVGEDAQQPSRGEGREERRCRRPRRHQQRPQGRHRVRHGSEFGNRRHRRRRRQVARQRRERHGARAQEARADQHRRPHLLLGALRAGDRREGEEEERGDAHARHIDADGGRVGEKRRRQRGRHVRRRRASGAVRPRHRRAPRGGEGVDEAREERHVQGANAHIDLPRGHDFEAQLGRIVVKAPRRGHHARVAGEGAPVAARGEKALPGLPIAAAAPRRGGAGRRVAILLRVRAEKGADAGEVRPQPGKALLQRRGEGGGPVRRRADAGREARQVAAAVGAAAAVDGARREAAVPIPAAAAAAAAGRARPTEGRPRRRRPVATTAVDPCVVTPVVPAAAARVLAAPPRAAVAANGHGRGGNMAGAAAPRRPRRRRRGGRRPVPRLQRRPRVHAPRAGGCPRGPARRRRCRHRRRQGTGTRRHGCRYASASPPTPDASSPLPAGCPPPQVLPRQAASGGARPAVAVRTGRSGPDADPAPTPAVNACLATPPVGGGRGARGKPPTEPGHGGRGAAGGGRPDPPDQEDPFRSSFGRMRLVL</sequence>
<feature type="compositionally biased region" description="Basic residues" evidence="1">
    <location>
        <begin position="456"/>
        <end position="483"/>
    </location>
</feature>
<feature type="compositionally biased region" description="Basic and acidic residues" evidence="1">
    <location>
        <begin position="182"/>
        <end position="203"/>
    </location>
</feature>
<organism evidence="2 3">
    <name type="scientific">Porphyra umbilicalis</name>
    <name type="common">Purple laver</name>
    <name type="synonym">Red alga</name>
    <dbReference type="NCBI Taxonomy" id="2786"/>
    <lineage>
        <taxon>Eukaryota</taxon>
        <taxon>Rhodophyta</taxon>
        <taxon>Bangiophyceae</taxon>
        <taxon>Bangiales</taxon>
        <taxon>Bangiaceae</taxon>
        <taxon>Porphyra</taxon>
    </lineage>
</organism>
<evidence type="ECO:0000313" key="3">
    <source>
        <dbReference type="Proteomes" id="UP000218209"/>
    </source>
</evidence>
<feature type="compositionally biased region" description="Low complexity" evidence="1">
    <location>
        <begin position="766"/>
        <end position="782"/>
    </location>
</feature>
<feature type="compositionally biased region" description="Basic and acidic residues" evidence="1">
    <location>
        <begin position="405"/>
        <end position="416"/>
    </location>
</feature>
<dbReference type="Proteomes" id="UP000218209">
    <property type="component" value="Unassembled WGS sequence"/>
</dbReference>
<feature type="compositionally biased region" description="Basic residues" evidence="1">
    <location>
        <begin position="362"/>
        <end position="379"/>
    </location>
</feature>
<reference evidence="2 3" key="1">
    <citation type="submission" date="2017-03" db="EMBL/GenBank/DDBJ databases">
        <title>WGS assembly of Porphyra umbilicalis.</title>
        <authorList>
            <person name="Brawley S.H."/>
            <person name="Blouin N.A."/>
            <person name="Ficko-Blean E."/>
            <person name="Wheeler G.L."/>
            <person name="Lohr M."/>
            <person name="Goodson H.V."/>
            <person name="Jenkins J.W."/>
            <person name="Blaby-Haas C.E."/>
            <person name="Helliwell K.E."/>
            <person name="Chan C."/>
            <person name="Marriage T."/>
            <person name="Bhattacharya D."/>
            <person name="Klein A.S."/>
            <person name="Badis Y."/>
            <person name="Brodie J."/>
            <person name="Cao Y."/>
            <person name="Collen J."/>
            <person name="Dittami S.M."/>
            <person name="Gachon C.M."/>
            <person name="Green B.R."/>
            <person name="Karpowicz S."/>
            <person name="Kim J.W."/>
            <person name="Kudahl U."/>
            <person name="Lin S."/>
            <person name="Michel G."/>
            <person name="Mittag M."/>
            <person name="Olson B.J."/>
            <person name="Pangilinan J."/>
            <person name="Peng Y."/>
            <person name="Qiu H."/>
            <person name="Shu S."/>
            <person name="Singer J.T."/>
            <person name="Smith A.G."/>
            <person name="Sprecher B.N."/>
            <person name="Wagner V."/>
            <person name="Wang W."/>
            <person name="Wang Z.-Y."/>
            <person name="Yan J."/>
            <person name="Yarish C."/>
            <person name="Zoeuner-Riek S."/>
            <person name="Zhuang Y."/>
            <person name="Zou Y."/>
            <person name="Lindquist E.A."/>
            <person name="Grimwood J."/>
            <person name="Barry K."/>
            <person name="Rokhsar D.S."/>
            <person name="Schmutz J."/>
            <person name="Stiller J.W."/>
            <person name="Grossman A.R."/>
            <person name="Prochnik S.E."/>
        </authorList>
    </citation>
    <scope>NUCLEOTIDE SEQUENCE [LARGE SCALE GENOMIC DNA]</scope>
    <source>
        <strain evidence="2">4086291</strain>
    </source>
</reference>
<feature type="region of interest" description="Disordered" evidence="1">
    <location>
        <begin position="643"/>
        <end position="662"/>
    </location>
</feature>
<evidence type="ECO:0000256" key="1">
    <source>
        <dbReference type="SAM" id="MobiDB-lite"/>
    </source>
</evidence>
<feature type="compositionally biased region" description="Basic residues" evidence="1">
    <location>
        <begin position="128"/>
        <end position="138"/>
    </location>
</feature>
<feature type="compositionally biased region" description="Low complexity" evidence="1">
    <location>
        <begin position="318"/>
        <end position="327"/>
    </location>
</feature>
<protein>
    <submittedName>
        <fullName evidence="2">Uncharacterized protein</fullName>
    </submittedName>
</protein>
<proteinExistence type="predicted"/>
<dbReference type="AlphaFoldDB" id="A0A1X6NRL1"/>
<gene>
    <name evidence="2" type="ORF">BU14_0614s0008</name>
</gene>
<feature type="compositionally biased region" description="Basic residues" evidence="1">
    <location>
        <begin position="272"/>
        <end position="286"/>
    </location>
</feature>
<accession>A0A1X6NRL1</accession>
<feature type="compositionally biased region" description="Basic residues" evidence="1">
    <location>
        <begin position="744"/>
        <end position="765"/>
    </location>
</feature>
<feature type="compositionally biased region" description="Gly residues" evidence="1">
    <location>
        <begin position="847"/>
        <end position="858"/>
    </location>
</feature>
<feature type="compositionally biased region" description="Basic residues" evidence="1">
    <location>
        <begin position="387"/>
        <end position="404"/>
    </location>
</feature>
<feature type="compositionally biased region" description="Basic and acidic residues" evidence="1">
    <location>
        <begin position="145"/>
        <end position="159"/>
    </location>
</feature>
<evidence type="ECO:0000313" key="2">
    <source>
        <dbReference type="EMBL" id="OSX71033.1"/>
    </source>
</evidence>
<feature type="compositionally biased region" description="Basic residues" evidence="1">
    <location>
        <begin position="710"/>
        <end position="734"/>
    </location>
</feature>
<feature type="compositionally biased region" description="Basic and acidic residues" evidence="1">
    <location>
        <begin position="428"/>
        <end position="455"/>
    </location>
</feature>
<feature type="compositionally biased region" description="Basic residues" evidence="1">
    <location>
        <begin position="167"/>
        <end position="181"/>
    </location>
</feature>